<evidence type="ECO:0000256" key="14">
    <source>
        <dbReference type="SAM" id="MobiDB-lite"/>
    </source>
</evidence>
<dbReference type="InterPro" id="IPR045520">
    <property type="entry name" value="GPAT/DHAPAT_C"/>
</dbReference>
<evidence type="ECO:0000256" key="11">
    <source>
        <dbReference type="ARBA" id="ARBA00023264"/>
    </source>
</evidence>
<gene>
    <name evidence="16" type="primary">plsB</name>
    <name evidence="16" type="ORF">NCTC7911_01892</name>
</gene>
<dbReference type="Pfam" id="PF19277">
    <property type="entry name" value="GPAT_C"/>
    <property type="match status" value="1"/>
</dbReference>
<dbReference type="PIRSF" id="PIRSF500064">
    <property type="entry name" value="GPAT"/>
    <property type="match status" value="1"/>
</dbReference>
<keyword evidence="10" id="KW-0443">Lipid metabolism</keyword>
<keyword evidence="10" id="KW-0444">Lipid biosynthesis</keyword>
<dbReference type="SUPFAM" id="SSF69593">
    <property type="entry name" value="Glycerol-3-phosphate (1)-acyltransferase"/>
    <property type="match status" value="1"/>
</dbReference>
<evidence type="ECO:0000256" key="8">
    <source>
        <dbReference type="ARBA" id="ARBA00022679"/>
    </source>
</evidence>
<organism evidence="16 17">
    <name type="scientific">Moraxella lacunata</name>
    <dbReference type="NCBI Taxonomy" id="477"/>
    <lineage>
        <taxon>Bacteria</taxon>
        <taxon>Pseudomonadati</taxon>
        <taxon>Pseudomonadota</taxon>
        <taxon>Gammaproteobacteria</taxon>
        <taxon>Moraxellales</taxon>
        <taxon>Moraxellaceae</taxon>
        <taxon>Moraxella</taxon>
    </lineage>
</organism>
<feature type="domain" description="Phospholipid/glycerol acyltransferase" evidence="15">
    <location>
        <begin position="337"/>
        <end position="464"/>
    </location>
</feature>
<dbReference type="GO" id="GO:0004366">
    <property type="term" value="F:glycerol-3-phosphate O-acyltransferase activity"/>
    <property type="evidence" value="ECO:0007669"/>
    <property type="project" value="UniProtKB-EC"/>
</dbReference>
<keyword evidence="7" id="KW-1003">Cell membrane</keyword>
<keyword evidence="17" id="KW-1185">Reference proteome</keyword>
<proteinExistence type="inferred from homology"/>
<comment type="pathway">
    <text evidence="3">Lipid metabolism.</text>
</comment>
<dbReference type="PANTHER" id="PTHR12563:SF17">
    <property type="entry name" value="DIHYDROXYACETONE PHOSPHATE ACYLTRANSFERASE"/>
    <property type="match status" value="1"/>
</dbReference>
<dbReference type="EMBL" id="UGQC01000001">
    <property type="protein sequence ID" value="STZ00495.1"/>
    <property type="molecule type" value="Genomic_DNA"/>
</dbReference>
<feature type="region of interest" description="Disordered" evidence="14">
    <location>
        <begin position="14"/>
        <end position="44"/>
    </location>
</feature>
<evidence type="ECO:0000313" key="16">
    <source>
        <dbReference type="EMBL" id="STZ00495.1"/>
    </source>
</evidence>
<dbReference type="InterPro" id="IPR002123">
    <property type="entry name" value="Plipid/glycerol_acylTrfase"/>
</dbReference>
<dbReference type="EC" id="2.3.1.15" evidence="5"/>
<accession>A0A378QI01</accession>
<dbReference type="UniPathway" id="UPA00557">
    <property type="reaction ID" value="UER00612"/>
</dbReference>
<keyword evidence="12 16" id="KW-0012">Acyltransferase</keyword>
<keyword evidence="10" id="KW-0594">Phospholipid biosynthesis</keyword>
<comment type="pathway">
    <text evidence="2">Phospholipid metabolism; CDP-diacylglycerol biosynthesis; CDP-diacylglycerol from sn-glycerol 3-phosphate: step 1/3.</text>
</comment>
<keyword evidence="9" id="KW-0472">Membrane</keyword>
<evidence type="ECO:0000313" key="17">
    <source>
        <dbReference type="Proteomes" id="UP000254107"/>
    </source>
</evidence>
<sequence>MAHIMLKLPNISQIFSKKPNNSPKSTNENQQEPPKRAENKPSAYRHLSGKGLSLAVKAQILGEVPELDDDIPTFYVLREYSRSNSLLVDIKTRELDLPSALASTTVGKDSESASVIFLKHRHGSDNVPSPRLERLVKACLDDPTLRVRLIPVTILWGRAPSKEDSLFRLLMADEWNTPSIPKQLFNISVMGRDTVVQFASPKELHTLIEETKQAGESDINSAILTQTIATRLKGFLDKQRTSIIGPDLSDKRNITGKILASPVVQTAIEQESATTGKSINEVKKEAAGYIGEITSDYSHSVVRFFDHFLTWLWERLYDGVEVRHFERVRKLAPDHQIIYVPCHRSHMDYLLLSYVIYKRGLRIPYIAAGDNLNIPVLGEILRSGGAFFMRRSFKGNALYSTVFKEYLHTLMQRAVPIEYFIEGGRSRSGRLLPPKLGMLAMTVGSYLRDPAKPVVFVPTYISYERIMEGATYVGELKGKPKESENLLSLIKTAQKIERVFGTVHLSFGEPLHLTHFLDKFNVKTGKDTLALSPDEQADNDKQTHAMVTNIGVKIMQNINKSAVVNPVSLLALVLLSTPKSALDEAQAMEQIALYQRIAQALPYDSDTFVTDMNPKDILAYGLQLELIERTPHVLGDMIKVADKQAPLLSYFKNNILHVFILASFIASLVQRNGRMYRDKLENISELLYPFLQTELFLKHPQRSIKDTIGEILDVLIKENLVVEWDGVLISAPETNSPAYQQLIVLADPAQQSLERYFMALTLLSEQGTHRLNTEQVVNLCYFLGQRVSVLYADDLPDMFDKALFTSFLDTLVRMDYVQIEPETGMIDFDERIDKIAEHAKYVLNPDMIELLRHTARLNDDEIDSVMDEMNKKRKFGRK</sequence>
<evidence type="ECO:0000256" key="1">
    <source>
        <dbReference type="ARBA" id="ARBA00004413"/>
    </source>
</evidence>
<evidence type="ECO:0000256" key="12">
    <source>
        <dbReference type="ARBA" id="ARBA00023315"/>
    </source>
</evidence>
<comment type="similarity">
    <text evidence="4">Belongs to the GPAT/DAPAT family.</text>
</comment>
<dbReference type="GO" id="GO:0016024">
    <property type="term" value="P:CDP-diacylglycerol biosynthetic process"/>
    <property type="evidence" value="ECO:0007669"/>
    <property type="project" value="UniProtKB-UniPathway"/>
</dbReference>
<evidence type="ECO:0000256" key="4">
    <source>
        <dbReference type="ARBA" id="ARBA00007937"/>
    </source>
</evidence>
<evidence type="ECO:0000259" key="15">
    <source>
        <dbReference type="SMART" id="SM00563"/>
    </source>
</evidence>
<dbReference type="Proteomes" id="UP000254107">
    <property type="component" value="Unassembled WGS sequence"/>
</dbReference>
<dbReference type="PANTHER" id="PTHR12563">
    <property type="entry name" value="GLYCEROL-3-PHOSPHATE ACYLTRANSFERASE"/>
    <property type="match status" value="1"/>
</dbReference>
<evidence type="ECO:0000256" key="9">
    <source>
        <dbReference type="ARBA" id="ARBA00023136"/>
    </source>
</evidence>
<dbReference type="InterPro" id="IPR041728">
    <property type="entry name" value="GPAT/DHAPAT_LPLAT"/>
</dbReference>
<comment type="subcellular location">
    <subcellularLocation>
        <location evidence="1">Cell membrane</location>
        <topology evidence="1">Peripheral membrane protein</topology>
        <orientation evidence="1">Cytoplasmic side</orientation>
    </subcellularLocation>
</comment>
<evidence type="ECO:0000256" key="2">
    <source>
        <dbReference type="ARBA" id="ARBA00004765"/>
    </source>
</evidence>
<reference evidence="16 17" key="1">
    <citation type="submission" date="2018-06" db="EMBL/GenBank/DDBJ databases">
        <authorList>
            <consortium name="Pathogen Informatics"/>
            <person name="Doyle S."/>
        </authorList>
    </citation>
    <scope>NUCLEOTIDE SEQUENCE [LARGE SCALE GENOMIC DNA]</scope>
    <source>
        <strain evidence="16 17">NCTC7911</strain>
    </source>
</reference>
<dbReference type="GO" id="GO:0006631">
    <property type="term" value="P:fatty acid metabolic process"/>
    <property type="evidence" value="ECO:0007669"/>
    <property type="project" value="TreeGrafter"/>
</dbReference>
<evidence type="ECO:0000256" key="6">
    <source>
        <dbReference type="ARBA" id="ARBA00013432"/>
    </source>
</evidence>
<dbReference type="AlphaFoldDB" id="A0A378QI01"/>
<name>A0A378QI01_MORLA</name>
<dbReference type="GO" id="GO:0005886">
    <property type="term" value="C:plasma membrane"/>
    <property type="evidence" value="ECO:0007669"/>
    <property type="project" value="UniProtKB-SubCell"/>
</dbReference>
<dbReference type="PIRSF" id="PIRSF000437">
    <property type="entry name" value="GPAT_DHAPAT"/>
    <property type="match status" value="1"/>
</dbReference>
<evidence type="ECO:0000256" key="3">
    <source>
        <dbReference type="ARBA" id="ARBA00005189"/>
    </source>
</evidence>
<evidence type="ECO:0000256" key="5">
    <source>
        <dbReference type="ARBA" id="ARBA00013113"/>
    </source>
</evidence>
<evidence type="ECO:0000256" key="7">
    <source>
        <dbReference type="ARBA" id="ARBA00022475"/>
    </source>
</evidence>
<evidence type="ECO:0000256" key="10">
    <source>
        <dbReference type="ARBA" id="ARBA00023209"/>
    </source>
</evidence>
<dbReference type="NCBIfam" id="NF003441">
    <property type="entry name" value="PRK04974.1"/>
    <property type="match status" value="1"/>
</dbReference>
<comment type="catalytic activity">
    <reaction evidence="13">
        <text>sn-glycerol 3-phosphate + an acyl-CoA = a 1-acyl-sn-glycero-3-phosphate + CoA</text>
        <dbReference type="Rhea" id="RHEA:15325"/>
        <dbReference type="ChEBI" id="CHEBI:57287"/>
        <dbReference type="ChEBI" id="CHEBI:57597"/>
        <dbReference type="ChEBI" id="CHEBI:57970"/>
        <dbReference type="ChEBI" id="CHEBI:58342"/>
        <dbReference type="EC" id="2.3.1.15"/>
    </reaction>
</comment>
<dbReference type="InterPro" id="IPR028354">
    <property type="entry name" value="GPAT_PlsB"/>
</dbReference>
<dbReference type="CDD" id="cd07993">
    <property type="entry name" value="LPLAT_DHAPAT-like"/>
    <property type="match status" value="1"/>
</dbReference>
<keyword evidence="8 16" id="KW-0808">Transferase</keyword>
<dbReference type="NCBIfam" id="TIGR03703">
    <property type="entry name" value="plsB"/>
    <property type="match status" value="1"/>
</dbReference>
<feature type="compositionally biased region" description="Polar residues" evidence="14">
    <location>
        <begin position="14"/>
        <end position="32"/>
    </location>
</feature>
<dbReference type="SMART" id="SM00563">
    <property type="entry name" value="PlsC"/>
    <property type="match status" value="1"/>
</dbReference>
<keyword evidence="11" id="KW-1208">Phospholipid metabolism</keyword>
<evidence type="ECO:0000256" key="13">
    <source>
        <dbReference type="ARBA" id="ARBA00048427"/>
    </source>
</evidence>
<protein>
    <recommendedName>
        <fullName evidence="6">Glycerol-3-phosphate acyltransferase</fullName>
        <ecNumber evidence="5">2.3.1.15</ecNumber>
    </recommendedName>
</protein>
<dbReference type="Pfam" id="PF01553">
    <property type="entry name" value="Acyltransferase"/>
    <property type="match status" value="1"/>
</dbReference>
<dbReference type="InterPro" id="IPR022284">
    <property type="entry name" value="GPAT/DHAPAT"/>
</dbReference>